<keyword evidence="2" id="KW-1185">Reference proteome</keyword>
<dbReference type="InterPro" id="IPR016193">
    <property type="entry name" value="Cytidine_deaminase-like"/>
</dbReference>
<gene>
    <name evidence="1" type="ORF">EV421DRAFT_1912046</name>
</gene>
<name>A0AA39IYK7_9AGAR</name>
<protein>
    <submittedName>
        <fullName evidence="1">Uncharacterized protein</fullName>
    </submittedName>
</protein>
<dbReference type="Gene3D" id="3.40.140.10">
    <property type="entry name" value="Cytidine Deaminase, domain 2"/>
    <property type="match status" value="1"/>
</dbReference>
<proteinExistence type="predicted"/>
<evidence type="ECO:0000313" key="1">
    <source>
        <dbReference type="EMBL" id="KAK0431233.1"/>
    </source>
</evidence>
<evidence type="ECO:0000313" key="2">
    <source>
        <dbReference type="Proteomes" id="UP001175226"/>
    </source>
</evidence>
<dbReference type="GO" id="GO:0003824">
    <property type="term" value="F:catalytic activity"/>
    <property type="evidence" value="ECO:0007669"/>
    <property type="project" value="InterPro"/>
</dbReference>
<dbReference type="EMBL" id="JAUEPT010000119">
    <property type="protein sequence ID" value="KAK0431233.1"/>
    <property type="molecule type" value="Genomic_DNA"/>
</dbReference>
<dbReference type="AlphaFoldDB" id="A0AA39IYK7"/>
<reference evidence="1" key="1">
    <citation type="submission" date="2023-06" db="EMBL/GenBank/DDBJ databases">
        <authorList>
            <consortium name="Lawrence Berkeley National Laboratory"/>
            <person name="Ahrendt S."/>
            <person name="Sahu N."/>
            <person name="Indic B."/>
            <person name="Wong-Bajracharya J."/>
            <person name="Merenyi Z."/>
            <person name="Ke H.-M."/>
            <person name="Monk M."/>
            <person name="Kocsube S."/>
            <person name="Drula E."/>
            <person name="Lipzen A."/>
            <person name="Balint B."/>
            <person name="Henrissat B."/>
            <person name="Andreopoulos B."/>
            <person name="Martin F.M."/>
            <person name="Harder C.B."/>
            <person name="Rigling D."/>
            <person name="Ford K.L."/>
            <person name="Foster G.D."/>
            <person name="Pangilinan J."/>
            <person name="Papanicolaou A."/>
            <person name="Barry K."/>
            <person name="LaButti K."/>
            <person name="Viragh M."/>
            <person name="Koriabine M."/>
            <person name="Yan M."/>
            <person name="Riley R."/>
            <person name="Champramary S."/>
            <person name="Plett K.L."/>
            <person name="Tsai I.J."/>
            <person name="Slot J."/>
            <person name="Sipos G."/>
            <person name="Plett J."/>
            <person name="Nagy L.G."/>
            <person name="Grigoriev I.V."/>
        </authorList>
    </citation>
    <scope>NUCLEOTIDE SEQUENCE</scope>
    <source>
        <strain evidence="1">FPL87.14</strain>
    </source>
</reference>
<sequence length="507" mass="57468">MYAVHGKTNLWQWLKKSLTPARYQLTAFSLMTELSSQKPGNGRTNRSSGIDQTLVEALPQYSLPNTTLYVTVDLRIMCGSALRQLDIKEVFYGTANDRFGGCGSVWRRTRSIIRRIQYTRLFMDIRGGYHNSSLVLYNGEHEYSSSKIECEPRPQDRNFSRVHIFRLNPHGCPIKRQAGNLTSRISLDQGQRHQTPAEPDSSITRTRSSLVSYTLTITFQRGKPVGLGRTVIHPSHHWDYHRTTLTAPQCRMASLYISITSVDGQDTRVYGALIVIKSLVNLTQLTLAAGDWSQLPDTVVSSLQSHSYRSLEPDLQRASFACENGFTGDCHLNHSLHCTPASVEWHISDFAGSSVAAETPLRIATSFQSRRLSQYLVLPVTSLGFLHIVPVNQYASSETLDVSSVKQIAVGPQERPDSLWSGLSDIRVVDLQPLSSDGTLRHSFNYLHNRIATKGTPCWIGKAYGRDWMNVWLLTRCLHWSTLRSPFNRHQRNGRHTRFVWRDNFLY</sequence>
<organism evidence="1 2">
    <name type="scientific">Armillaria borealis</name>
    <dbReference type="NCBI Taxonomy" id="47425"/>
    <lineage>
        <taxon>Eukaryota</taxon>
        <taxon>Fungi</taxon>
        <taxon>Dikarya</taxon>
        <taxon>Basidiomycota</taxon>
        <taxon>Agaricomycotina</taxon>
        <taxon>Agaricomycetes</taxon>
        <taxon>Agaricomycetidae</taxon>
        <taxon>Agaricales</taxon>
        <taxon>Marasmiineae</taxon>
        <taxon>Physalacriaceae</taxon>
        <taxon>Armillaria</taxon>
    </lineage>
</organism>
<accession>A0AA39IYK7</accession>
<dbReference type="GO" id="GO:0006139">
    <property type="term" value="P:nucleobase-containing compound metabolic process"/>
    <property type="evidence" value="ECO:0007669"/>
    <property type="project" value="UniProtKB-ARBA"/>
</dbReference>
<comment type="caution">
    <text evidence="1">The sequence shown here is derived from an EMBL/GenBank/DDBJ whole genome shotgun (WGS) entry which is preliminary data.</text>
</comment>
<dbReference type="Proteomes" id="UP001175226">
    <property type="component" value="Unassembled WGS sequence"/>
</dbReference>
<dbReference type="SUPFAM" id="SSF53927">
    <property type="entry name" value="Cytidine deaminase-like"/>
    <property type="match status" value="1"/>
</dbReference>